<accession>A0A455T565</accession>
<comment type="similarity">
    <text evidence="5">Belongs to the GTP cyclohydrolase I family. QueF type 1 subfamily.</text>
</comment>
<dbReference type="PANTHER" id="PTHR34354">
    <property type="entry name" value="NADPH-DEPENDENT 7-CYANO-7-DEAZAGUANINE REDUCTASE"/>
    <property type="match status" value="1"/>
</dbReference>
<comment type="subcellular location">
    <subcellularLocation>
        <location evidence="5">Cytoplasm</location>
    </subcellularLocation>
</comment>
<feature type="active site" description="Thioimide intermediate" evidence="5">
    <location>
        <position position="53"/>
    </location>
</feature>
<keyword evidence="4 5" id="KW-0560">Oxidoreductase</keyword>
<keyword evidence="3 5" id="KW-0521">NADP</keyword>
<evidence type="ECO:0000256" key="5">
    <source>
        <dbReference type="HAMAP-Rule" id="MF_00818"/>
    </source>
</evidence>
<gene>
    <name evidence="5" type="primary">queF</name>
    <name evidence="6" type="ORF">KTA_32790</name>
</gene>
<reference evidence="6" key="1">
    <citation type="submission" date="2018-12" db="EMBL/GenBank/DDBJ databases">
        <title>Novel natural products biosynthetic potential of the class Ktedonobacteria.</title>
        <authorList>
            <person name="Zheng Y."/>
            <person name="Saitou A."/>
            <person name="Wang C.M."/>
            <person name="Toyoda A."/>
            <person name="Minakuchi Y."/>
            <person name="Sekiguchi Y."/>
            <person name="Ueda K."/>
            <person name="Takano H."/>
            <person name="Sakai Y."/>
            <person name="Yokota A."/>
            <person name="Yabe S."/>
        </authorList>
    </citation>
    <scope>NUCLEOTIDE SEQUENCE</scope>
    <source>
        <strain evidence="6">A3-2</strain>
    </source>
</reference>
<dbReference type="InterPro" id="IPR050084">
    <property type="entry name" value="NADPH_dep_7-cyano-7-deazaG_red"/>
</dbReference>
<feature type="binding site" evidence="5">
    <location>
        <begin position="94"/>
        <end position="95"/>
    </location>
    <ligand>
        <name>substrate</name>
    </ligand>
</feature>
<evidence type="ECO:0000256" key="3">
    <source>
        <dbReference type="ARBA" id="ARBA00022857"/>
    </source>
</evidence>
<dbReference type="EC" id="1.7.1.13" evidence="5"/>
<dbReference type="PANTHER" id="PTHR34354:SF1">
    <property type="entry name" value="NADPH-DEPENDENT 7-CYANO-7-DEAZAGUANINE REDUCTASE"/>
    <property type="match status" value="1"/>
</dbReference>
<dbReference type="InterPro" id="IPR029500">
    <property type="entry name" value="QueF"/>
</dbReference>
<dbReference type="InterPro" id="IPR043133">
    <property type="entry name" value="GTP-CH-I_C/QueF"/>
</dbReference>
<organism evidence="6">
    <name type="scientific">Thermogemmatispora argillosa</name>
    <dbReference type="NCBI Taxonomy" id="2045280"/>
    <lineage>
        <taxon>Bacteria</taxon>
        <taxon>Bacillati</taxon>
        <taxon>Chloroflexota</taxon>
        <taxon>Ktedonobacteria</taxon>
        <taxon>Thermogemmatisporales</taxon>
        <taxon>Thermogemmatisporaceae</taxon>
        <taxon>Thermogemmatispora</taxon>
    </lineage>
</organism>
<keyword evidence="2 5" id="KW-0671">Queuosine biosynthesis</keyword>
<dbReference type="GO" id="GO:0008616">
    <property type="term" value="P:tRNA queuosine(34) biosynthetic process"/>
    <property type="evidence" value="ECO:0007669"/>
    <property type="project" value="UniProtKB-UniRule"/>
</dbReference>
<keyword evidence="1 5" id="KW-0963">Cytoplasm</keyword>
<dbReference type="UniPathway" id="UPA00392"/>
<comment type="catalytic activity">
    <reaction evidence="5">
        <text>7-aminomethyl-7-carbaguanine + 2 NADP(+) = 7-cyano-7-carbaguanine + 2 NADPH + 3 H(+)</text>
        <dbReference type="Rhea" id="RHEA:13409"/>
        <dbReference type="ChEBI" id="CHEBI:15378"/>
        <dbReference type="ChEBI" id="CHEBI:45075"/>
        <dbReference type="ChEBI" id="CHEBI:57783"/>
        <dbReference type="ChEBI" id="CHEBI:58349"/>
        <dbReference type="ChEBI" id="CHEBI:58703"/>
        <dbReference type="EC" id="1.7.1.13"/>
    </reaction>
</comment>
<dbReference type="EMBL" id="AP019377">
    <property type="protein sequence ID" value="BBH95080.1"/>
    <property type="molecule type" value="Genomic_DNA"/>
</dbReference>
<comment type="function">
    <text evidence="5">Catalyzes the NADPH-dependent reduction of 7-cyano-7-deazaguanine (preQ0) to 7-aminomethyl-7-deazaguanine (preQ1).</text>
</comment>
<sequence>MSEDQQQQQQQTRVPGRYGLDEIAANRLEAWPNPNPERDYVIHLEIPEFTCLCPRSGFPDFATVVIDYVPDRSVVELKSLKLYINGYRDRQISHEAATNTILNDLVALLEPRWMRVAGDFNVRGNIKTIIFAEYAAPGYSGPRPDYRRYMLGSTL</sequence>
<dbReference type="NCBIfam" id="TIGR03139">
    <property type="entry name" value="QueF-II"/>
    <property type="match status" value="1"/>
</dbReference>
<comment type="pathway">
    <text evidence="5">tRNA modification; tRNA-queuosine biosynthesis.</text>
</comment>
<name>A0A455T565_9CHLR</name>
<evidence type="ECO:0000256" key="4">
    <source>
        <dbReference type="ARBA" id="ARBA00023002"/>
    </source>
</evidence>
<dbReference type="AlphaFoldDB" id="A0A455T565"/>
<dbReference type="PIRSF" id="PIRSF027377">
    <property type="entry name" value="Nitrile_oxidored_QueF"/>
    <property type="match status" value="1"/>
</dbReference>
<feature type="binding site" evidence="5">
    <location>
        <begin position="75"/>
        <end position="77"/>
    </location>
    <ligand>
        <name>substrate</name>
    </ligand>
</feature>
<dbReference type="GO" id="GO:0033739">
    <property type="term" value="F:preQ1 synthase activity"/>
    <property type="evidence" value="ECO:0007669"/>
    <property type="project" value="UniProtKB-UniRule"/>
</dbReference>
<protein>
    <recommendedName>
        <fullName evidence="5">NADPH-dependent 7-cyano-7-deazaguanine reductase</fullName>
        <ecNumber evidence="5">1.7.1.13</ecNumber>
    </recommendedName>
    <alternativeName>
        <fullName evidence="5">7-cyano-7-carbaguanine reductase</fullName>
    </alternativeName>
    <alternativeName>
        <fullName evidence="5">NADPH-dependent nitrile oxidoreductase</fullName>
    </alternativeName>
    <alternativeName>
        <fullName evidence="5">PreQ(0) reductase</fullName>
    </alternativeName>
</protein>
<proteinExistence type="inferred from homology"/>
<dbReference type="Pfam" id="PF14489">
    <property type="entry name" value="QueF"/>
    <property type="match status" value="1"/>
</dbReference>
<dbReference type="HAMAP" id="MF_00818">
    <property type="entry name" value="QueF_type1"/>
    <property type="match status" value="1"/>
</dbReference>
<dbReference type="InterPro" id="IPR016856">
    <property type="entry name" value="QueF_type1"/>
</dbReference>
<dbReference type="GO" id="GO:0005737">
    <property type="term" value="C:cytoplasm"/>
    <property type="evidence" value="ECO:0007669"/>
    <property type="project" value="UniProtKB-SubCell"/>
</dbReference>
<evidence type="ECO:0000313" key="6">
    <source>
        <dbReference type="EMBL" id="BBH95080.1"/>
    </source>
</evidence>
<dbReference type="Gene3D" id="3.30.1130.10">
    <property type="match status" value="1"/>
</dbReference>
<evidence type="ECO:0000256" key="1">
    <source>
        <dbReference type="ARBA" id="ARBA00022490"/>
    </source>
</evidence>
<evidence type="ECO:0000256" key="2">
    <source>
        <dbReference type="ARBA" id="ARBA00022785"/>
    </source>
</evidence>
<dbReference type="SUPFAM" id="SSF55620">
    <property type="entry name" value="Tetrahydrobiopterin biosynthesis enzymes-like"/>
    <property type="match status" value="1"/>
</dbReference>
<feature type="active site" description="Proton donor" evidence="5">
    <location>
        <position position="60"/>
    </location>
</feature>